<evidence type="ECO:0000256" key="2">
    <source>
        <dbReference type="ARBA" id="ARBA00022692"/>
    </source>
</evidence>
<reference evidence="8" key="1">
    <citation type="submission" date="2017-09" db="EMBL/GenBank/DDBJ databases">
        <title>Depth-based differentiation of microbial function through sediment-hosted aquifers and enrichment of novel symbionts in the deep terrestrial subsurface.</title>
        <authorList>
            <person name="Probst A.J."/>
            <person name="Ladd B."/>
            <person name="Jarett J.K."/>
            <person name="Geller-Mcgrath D.E."/>
            <person name="Sieber C.M.K."/>
            <person name="Emerson J.B."/>
            <person name="Anantharaman K."/>
            <person name="Thomas B.C."/>
            <person name="Malmstrom R."/>
            <person name="Stieglmeier M."/>
            <person name="Klingl A."/>
            <person name="Woyke T."/>
            <person name="Ryan C.M."/>
            <person name="Banfield J.F."/>
        </authorList>
    </citation>
    <scope>NUCLEOTIDE SEQUENCE [LARGE SCALE GENOMIC DNA]</scope>
</reference>
<dbReference type="AlphaFoldDB" id="A0A2M7T5Z7"/>
<protein>
    <submittedName>
        <fullName evidence="7">MFS transporter</fullName>
    </submittedName>
</protein>
<name>A0A2M7T5Z7_9ACTN</name>
<evidence type="ECO:0000313" key="7">
    <source>
        <dbReference type="EMBL" id="PIZ35950.1"/>
    </source>
</evidence>
<sequence length="428" mass="44487">MVYEGDTHDTHITAHIIDETDGRSGPSNSTLFLLTASHTINDSYMSLFPPLLPAFIMPALGLSISEVGWLATVFAVTSSLAQLAFGVLTDRIGGRFLIVLGPLIASVFMSSIGLIHSYTLLAFAIAMAGLGVAAFHPPSSSTAGSVARHKRGRMMSVFVLGGNIGFAIMPPVAVWLVSRFGLSSTPLLAIPGILVSVLLFFKAPAVKAVRHTASRSFSEMVRANPGSFASLLGTVAFRSFAFFSFTTFLPKLLHDQGFSPIAAGAFLSILTFSGAIGGLMGGTLSDRLGRKLIIAGSLALSVPFLLMFLLSSGVLKGVFLAMAGASLLAPFSVTVVAAQEIFPDSKAIASSLALGFGLGLGGLGVGATGHLASMIGLSSAMIIISFLPLVAAVFALGLPGGIRALRTAADDAIGDQERLKERFRVIER</sequence>
<feature type="transmembrane region" description="Helical" evidence="5">
    <location>
        <begin position="92"/>
        <end position="112"/>
    </location>
</feature>
<comment type="subcellular location">
    <subcellularLocation>
        <location evidence="1">Cell membrane</location>
        <topology evidence="1">Multi-pass membrane protein</topology>
    </subcellularLocation>
</comment>
<feature type="transmembrane region" description="Helical" evidence="5">
    <location>
        <begin position="188"/>
        <end position="206"/>
    </location>
</feature>
<proteinExistence type="predicted"/>
<dbReference type="GO" id="GO:0005886">
    <property type="term" value="C:plasma membrane"/>
    <property type="evidence" value="ECO:0007669"/>
    <property type="project" value="UniProtKB-SubCell"/>
</dbReference>
<feature type="transmembrane region" description="Helical" evidence="5">
    <location>
        <begin position="261"/>
        <end position="280"/>
    </location>
</feature>
<dbReference type="InterPro" id="IPR036259">
    <property type="entry name" value="MFS_trans_sf"/>
</dbReference>
<feature type="transmembrane region" description="Helical" evidence="5">
    <location>
        <begin position="55"/>
        <end position="80"/>
    </location>
</feature>
<dbReference type="CDD" id="cd17478">
    <property type="entry name" value="MFS_FsR"/>
    <property type="match status" value="1"/>
</dbReference>
<keyword evidence="3 5" id="KW-1133">Transmembrane helix</keyword>
<evidence type="ECO:0000256" key="4">
    <source>
        <dbReference type="ARBA" id="ARBA00023136"/>
    </source>
</evidence>
<feature type="transmembrane region" description="Helical" evidence="5">
    <location>
        <begin position="347"/>
        <end position="368"/>
    </location>
</feature>
<evidence type="ECO:0000256" key="1">
    <source>
        <dbReference type="ARBA" id="ARBA00004651"/>
    </source>
</evidence>
<evidence type="ECO:0000313" key="8">
    <source>
        <dbReference type="Proteomes" id="UP000230956"/>
    </source>
</evidence>
<dbReference type="EMBL" id="PFNG01000220">
    <property type="protein sequence ID" value="PIZ35950.1"/>
    <property type="molecule type" value="Genomic_DNA"/>
</dbReference>
<dbReference type="PANTHER" id="PTHR43129:SF1">
    <property type="entry name" value="FOSMIDOMYCIN RESISTANCE PROTEIN"/>
    <property type="match status" value="1"/>
</dbReference>
<comment type="caution">
    <text evidence="7">The sequence shown here is derived from an EMBL/GenBank/DDBJ whole genome shotgun (WGS) entry which is preliminary data.</text>
</comment>
<dbReference type="PROSITE" id="PS00216">
    <property type="entry name" value="SUGAR_TRANSPORT_1"/>
    <property type="match status" value="1"/>
</dbReference>
<dbReference type="GO" id="GO:0022857">
    <property type="term" value="F:transmembrane transporter activity"/>
    <property type="evidence" value="ECO:0007669"/>
    <property type="project" value="InterPro"/>
</dbReference>
<feature type="transmembrane region" description="Helical" evidence="5">
    <location>
        <begin position="227"/>
        <end position="249"/>
    </location>
</feature>
<keyword evidence="2 5" id="KW-0812">Transmembrane</keyword>
<feature type="domain" description="Major facilitator superfamily (MFS) profile" evidence="6">
    <location>
        <begin position="30"/>
        <end position="403"/>
    </location>
</feature>
<organism evidence="7 8">
    <name type="scientific">Candidatus Aquicultor secundus</name>
    <dbReference type="NCBI Taxonomy" id="1973895"/>
    <lineage>
        <taxon>Bacteria</taxon>
        <taxon>Bacillati</taxon>
        <taxon>Actinomycetota</taxon>
        <taxon>Candidatus Aquicultoria</taxon>
        <taxon>Candidatus Aquicultorales</taxon>
        <taxon>Candidatus Aquicultoraceae</taxon>
        <taxon>Candidatus Aquicultor</taxon>
    </lineage>
</organism>
<evidence type="ECO:0000256" key="5">
    <source>
        <dbReference type="SAM" id="Phobius"/>
    </source>
</evidence>
<dbReference type="SUPFAM" id="SSF103473">
    <property type="entry name" value="MFS general substrate transporter"/>
    <property type="match status" value="1"/>
</dbReference>
<feature type="transmembrane region" description="Helical" evidence="5">
    <location>
        <begin position="317"/>
        <end position="338"/>
    </location>
</feature>
<accession>A0A2M7T5Z7</accession>
<dbReference type="InterPro" id="IPR011701">
    <property type="entry name" value="MFS"/>
</dbReference>
<dbReference type="PROSITE" id="PS50850">
    <property type="entry name" value="MFS"/>
    <property type="match status" value="1"/>
</dbReference>
<dbReference type="Proteomes" id="UP000230956">
    <property type="component" value="Unassembled WGS sequence"/>
</dbReference>
<feature type="transmembrane region" description="Helical" evidence="5">
    <location>
        <begin position="292"/>
        <end position="311"/>
    </location>
</feature>
<dbReference type="Gene3D" id="1.20.1250.20">
    <property type="entry name" value="MFS general substrate transporter like domains"/>
    <property type="match status" value="2"/>
</dbReference>
<dbReference type="InterPro" id="IPR020846">
    <property type="entry name" value="MFS_dom"/>
</dbReference>
<dbReference type="Pfam" id="PF07690">
    <property type="entry name" value="MFS_1"/>
    <property type="match status" value="1"/>
</dbReference>
<feature type="transmembrane region" description="Helical" evidence="5">
    <location>
        <begin position="157"/>
        <end position="176"/>
    </location>
</feature>
<dbReference type="InterPro" id="IPR005829">
    <property type="entry name" value="Sugar_transporter_CS"/>
</dbReference>
<feature type="transmembrane region" description="Helical" evidence="5">
    <location>
        <begin position="374"/>
        <end position="398"/>
    </location>
</feature>
<feature type="transmembrane region" description="Helical" evidence="5">
    <location>
        <begin position="118"/>
        <end position="136"/>
    </location>
</feature>
<dbReference type="PANTHER" id="PTHR43129">
    <property type="entry name" value="FOSMIDOMYCIN RESISTANCE PROTEIN"/>
    <property type="match status" value="1"/>
</dbReference>
<keyword evidence="4 5" id="KW-0472">Membrane</keyword>
<gene>
    <name evidence="7" type="ORF">COY37_09495</name>
</gene>
<evidence type="ECO:0000259" key="6">
    <source>
        <dbReference type="PROSITE" id="PS50850"/>
    </source>
</evidence>
<evidence type="ECO:0000256" key="3">
    <source>
        <dbReference type="ARBA" id="ARBA00022989"/>
    </source>
</evidence>